<feature type="domain" description="DUF676" evidence="3">
    <location>
        <begin position="1133"/>
        <end position="1325"/>
    </location>
</feature>
<keyword evidence="5" id="KW-1185">Reference proteome</keyword>
<evidence type="ECO:0000259" key="3">
    <source>
        <dbReference type="Pfam" id="PF05057"/>
    </source>
</evidence>
<evidence type="ECO:0000256" key="1">
    <source>
        <dbReference type="ARBA" id="ARBA00007949"/>
    </source>
</evidence>
<dbReference type="Pfam" id="PF05057">
    <property type="entry name" value="DUF676"/>
    <property type="match status" value="1"/>
</dbReference>
<organism evidence="4 5">
    <name type="scientific">Albula goreensis</name>
    <dbReference type="NCBI Taxonomy" id="1534307"/>
    <lineage>
        <taxon>Eukaryota</taxon>
        <taxon>Metazoa</taxon>
        <taxon>Chordata</taxon>
        <taxon>Craniata</taxon>
        <taxon>Vertebrata</taxon>
        <taxon>Euteleostomi</taxon>
        <taxon>Actinopterygii</taxon>
        <taxon>Neopterygii</taxon>
        <taxon>Teleostei</taxon>
        <taxon>Albuliformes</taxon>
        <taxon>Albulidae</taxon>
        <taxon>Albula</taxon>
    </lineage>
</organism>
<feature type="compositionally biased region" description="Basic and acidic residues" evidence="2">
    <location>
        <begin position="599"/>
        <end position="614"/>
    </location>
</feature>
<dbReference type="SUPFAM" id="SSF53474">
    <property type="entry name" value="alpha/beta-Hydrolases"/>
    <property type="match status" value="1"/>
</dbReference>
<feature type="compositionally biased region" description="Basic and acidic residues" evidence="2">
    <location>
        <begin position="688"/>
        <end position="701"/>
    </location>
</feature>
<dbReference type="Pfam" id="PF12394">
    <property type="entry name" value="DUF3657"/>
    <property type="match status" value="1"/>
</dbReference>
<dbReference type="PANTHER" id="PTHR12482:SF3">
    <property type="entry name" value="PROTEIN FAM135B"/>
    <property type="match status" value="1"/>
</dbReference>
<dbReference type="InterPro" id="IPR007751">
    <property type="entry name" value="DUF676_lipase-like"/>
</dbReference>
<dbReference type="OrthoDB" id="273452at2759"/>
<feature type="compositionally biased region" description="Low complexity" evidence="2">
    <location>
        <begin position="440"/>
        <end position="452"/>
    </location>
</feature>
<feature type="compositionally biased region" description="Low complexity" evidence="2">
    <location>
        <begin position="667"/>
        <end position="679"/>
    </location>
</feature>
<evidence type="ECO:0000313" key="4">
    <source>
        <dbReference type="EMBL" id="KAI1901638.1"/>
    </source>
</evidence>
<dbReference type="Gene3D" id="3.40.50.1820">
    <property type="entry name" value="alpha/beta hydrolase"/>
    <property type="match status" value="1"/>
</dbReference>
<dbReference type="PANTHER" id="PTHR12482">
    <property type="entry name" value="LIPASE ROG1-RELATED-RELATED"/>
    <property type="match status" value="1"/>
</dbReference>
<dbReference type="Proteomes" id="UP000829720">
    <property type="component" value="Unassembled WGS sequence"/>
</dbReference>
<sequence length="1401" mass="155558">MSEVQGTVEFSVEFHKFHNVDLFQRGFYQVRAGLKVSPRVPHRLIVTTPGNTGESSFTSAGVHDGSVFSRIFQILYRNEEITVNDSMIFKVHLLLDGERVEDALSEVDFQLKLDLHFTDSEQQLSEMATVPLISSRTLGLHFHPRRGLHHHVPVMFDYFHLSVISVSIHASLVALHQPLISFTRSGKGSWLGKGSPENGTDPSAMSIENLMFGAGYCKPVLTEGSFYVPSENCLQRAHTWHRRLCRLLLGAHRGLRTYYTMLMKEIPELAQMEIEELPIEETLTQLSIELQLQSGQEKVAEQISRDLTQLCSHLSALWAQFLEATVPHAEVLAFLAQEHHTLRVRRFSEAYFFTEHAKESSLTFQEELITRHGQIALEVRSSDYLTRMPPLPVECLDIDGDWNSLPIIFEDRYVELPCIGQNSDSISSCASPVPTPPAPSDDSPATAANDTSLGQPPESQSLAINQGLPSTEDSTDLSTYVSLIGEQEESNNHCVEVDESEDRDDSHYEECEKADPTDPSLAESEESCSTGVKYIEVRPSNSDPYRGDAVQILMSNGNLDTGSAHVSDLVESQQESEILIKIHGNDDTGLSGDIPEGDSVPHTERSTDSGHEDMLLTSLSASDVSPLEQQTSPRMGPNSRREDLLLRAERPHSGSRPGSGLKAMKRSSSVISDSGIESEPSSAAWPEMRSRPQDFSSERDILQHLVRRHAVHRSSLEGFQTESNASLPSGIQASLTSISSLPYEEEEQEVELSKLTKSVSAPQISSPEDTEEDQEPVNQDQDTESDGASGYEQDEAYATIKHFGSHNRSNSCVEDVMEGALFDWGKTLGQQETMPYMEGDSSKVPDTPEKTDLPDNIDVETVKSVLSGVPEVLLFQQFVEEQVIEDSALSNPDGSPAHSENSSIGHLEAPEVFGQDMVGCSCDIPLCEHKNCLIKQGHPGALVTDIVDKNEQSFHQIQLNNLDDKDQAPLGQWQRPIHAIIQDGSTCQVDSPAQGRENPLFEAQGKTAKISASGLAFVNKKVVEVVNMSVSCAPTCLPFSSALRDSPSVSGISTRQATSPITRQPLGSFGLTSSSSFCSDDETNERMLNFYKVREELLVHLHFQASLYSSLPQLASDLPYFLPEEDEEEFDDGIHLVVCVHGLDGNSADLRLVKTFIELGLPGSRLDFLMSERNQTDTFADFDTMTDRLLDEIVQHIQLYNLTIGRISFIGHSLGNVIIRSVLTRPRFRCYLCKLHTFLSLSGPHLGTLYNNSTLVSTGLWLMQKLKKSGSLLQLTFRDHPDPRKTFLYLLSQKPGLQFFKNVVLVASPQDRYVPFHSARIEMCRTALKDRTTGPVYTEMINNLLQPLVDAKDCRLIRQNVFHALPNTANTLIGRAAHIAVLDSELFLEKFFLVTGLNYFK</sequence>
<feature type="region of interest" description="Disordered" evidence="2">
    <location>
        <begin position="743"/>
        <end position="789"/>
    </location>
</feature>
<feature type="region of interest" description="Disordered" evidence="2">
    <location>
        <begin position="426"/>
        <end position="475"/>
    </location>
</feature>
<feature type="region of interest" description="Disordered" evidence="2">
    <location>
        <begin position="488"/>
        <end position="525"/>
    </location>
</feature>
<feature type="compositionally biased region" description="Basic and acidic residues" evidence="2">
    <location>
        <begin position="639"/>
        <end position="652"/>
    </location>
</feature>
<feature type="compositionally biased region" description="Basic and acidic residues" evidence="2">
    <location>
        <begin position="504"/>
        <end position="516"/>
    </location>
</feature>
<proteinExistence type="inferred from homology"/>
<gene>
    <name evidence="4" type="ORF">AGOR_G00036460</name>
</gene>
<name>A0A8T3E419_9TELE</name>
<dbReference type="InterPro" id="IPR044294">
    <property type="entry name" value="Lipase-like"/>
</dbReference>
<feature type="compositionally biased region" description="Acidic residues" evidence="2">
    <location>
        <begin position="768"/>
        <end position="785"/>
    </location>
</feature>
<dbReference type="FunFam" id="3.40.50.1820:FF:000004">
    <property type="entry name" value="Protein FAM135A isoform a"/>
    <property type="match status" value="1"/>
</dbReference>
<dbReference type="EMBL" id="JAERUA010000003">
    <property type="protein sequence ID" value="KAI1901638.1"/>
    <property type="molecule type" value="Genomic_DNA"/>
</dbReference>
<feature type="compositionally biased region" description="Polar residues" evidence="2">
    <location>
        <begin position="617"/>
        <end position="633"/>
    </location>
</feature>
<comment type="caution">
    <text evidence="4">The sequence shown here is derived from an EMBL/GenBank/DDBJ whole genome shotgun (WGS) entry which is preliminary data.</text>
</comment>
<dbReference type="InterPro" id="IPR029058">
    <property type="entry name" value="AB_hydrolase_fold"/>
</dbReference>
<protein>
    <recommendedName>
        <fullName evidence="3">DUF676 domain-containing protein</fullName>
    </recommendedName>
</protein>
<evidence type="ECO:0000256" key="2">
    <source>
        <dbReference type="SAM" id="MobiDB-lite"/>
    </source>
</evidence>
<dbReference type="InterPro" id="IPR022122">
    <property type="entry name" value="DUF3657"/>
</dbReference>
<evidence type="ECO:0000313" key="5">
    <source>
        <dbReference type="Proteomes" id="UP000829720"/>
    </source>
</evidence>
<feature type="region of interest" description="Disordered" evidence="2">
    <location>
        <begin position="584"/>
        <end position="701"/>
    </location>
</feature>
<feature type="compositionally biased region" description="Polar residues" evidence="2">
    <location>
        <begin position="453"/>
        <end position="475"/>
    </location>
</feature>
<comment type="similarity">
    <text evidence="1">Belongs to the FAM135 family.</text>
</comment>
<reference evidence="4" key="1">
    <citation type="submission" date="2021-01" db="EMBL/GenBank/DDBJ databases">
        <authorList>
            <person name="Zahm M."/>
            <person name="Roques C."/>
            <person name="Cabau C."/>
            <person name="Klopp C."/>
            <person name="Donnadieu C."/>
            <person name="Jouanno E."/>
            <person name="Lampietro C."/>
            <person name="Louis A."/>
            <person name="Herpin A."/>
            <person name="Echchiki A."/>
            <person name="Berthelot C."/>
            <person name="Parey E."/>
            <person name="Roest-Crollius H."/>
            <person name="Braasch I."/>
            <person name="Postlethwait J."/>
            <person name="Bobe J."/>
            <person name="Montfort J."/>
            <person name="Bouchez O."/>
            <person name="Begum T."/>
            <person name="Mejri S."/>
            <person name="Adams A."/>
            <person name="Chen W.-J."/>
            <person name="Guiguen Y."/>
        </authorList>
    </citation>
    <scope>NUCLEOTIDE SEQUENCE</scope>
    <source>
        <tissue evidence="4">Blood</tissue>
    </source>
</reference>
<feature type="compositionally biased region" description="Polar residues" evidence="2">
    <location>
        <begin position="755"/>
        <end position="767"/>
    </location>
</feature>
<accession>A0A8T3E419</accession>